<dbReference type="Pfam" id="PF04669">
    <property type="entry name" value="PBDC1"/>
    <property type="match status" value="1"/>
</dbReference>
<evidence type="ECO:0000313" key="4">
    <source>
        <dbReference type="Proteomes" id="UP001164286"/>
    </source>
</evidence>
<evidence type="ECO:0000313" key="3">
    <source>
        <dbReference type="EMBL" id="KAI9633164.1"/>
    </source>
</evidence>
<evidence type="ECO:0000256" key="1">
    <source>
        <dbReference type="SAM" id="MobiDB-lite"/>
    </source>
</evidence>
<dbReference type="AlphaFoldDB" id="A0AA38LT09"/>
<organism evidence="3 4">
    <name type="scientific">Dioszegia hungarica</name>
    <dbReference type="NCBI Taxonomy" id="4972"/>
    <lineage>
        <taxon>Eukaryota</taxon>
        <taxon>Fungi</taxon>
        <taxon>Dikarya</taxon>
        <taxon>Basidiomycota</taxon>
        <taxon>Agaricomycotina</taxon>
        <taxon>Tremellomycetes</taxon>
        <taxon>Tremellales</taxon>
        <taxon>Bulleribasidiaceae</taxon>
        <taxon>Dioszegia</taxon>
    </lineage>
</organism>
<dbReference type="EMBL" id="JAKWFO010000011">
    <property type="protein sequence ID" value="KAI9633164.1"/>
    <property type="molecule type" value="Genomic_DNA"/>
</dbReference>
<comment type="caution">
    <text evidence="3">The sequence shown here is derived from an EMBL/GenBank/DDBJ whole genome shotgun (WGS) entry which is preliminary data.</text>
</comment>
<dbReference type="PANTHER" id="PTHR13410">
    <property type="entry name" value="PROTEIN PBDC1"/>
    <property type="match status" value="1"/>
</dbReference>
<dbReference type="InterPro" id="IPR021148">
    <property type="entry name" value="Polysacc_synth_dom"/>
</dbReference>
<dbReference type="PANTHER" id="PTHR13410:SF9">
    <property type="entry name" value="PROTEIN PBDC1"/>
    <property type="match status" value="1"/>
</dbReference>
<feature type="domain" description="Polysaccharide biosynthesis" evidence="2">
    <location>
        <begin position="29"/>
        <end position="159"/>
    </location>
</feature>
<protein>
    <submittedName>
        <fullName evidence="3">Cytoplasm protein</fullName>
    </submittedName>
</protein>
<keyword evidence="4" id="KW-1185">Reference proteome</keyword>
<name>A0AA38LT09_9TREE</name>
<accession>A0AA38LT09</accession>
<dbReference type="GO" id="GO:0005737">
    <property type="term" value="C:cytoplasm"/>
    <property type="evidence" value="ECO:0007669"/>
    <property type="project" value="TreeGrafter"/>
</dbReference>
<proteinExistence type="predicted"/>
<reference evidence="3" key="1">
    <citation type="journal article" date="2022" name="G3 (Bethesda)">
        <title>High quality genome of the basidiomycete yeast Dioszegia hungarica PDD-24b-2 isolated from cloud water.</title>
        <authorList>
            <person name="Jarrige D."/>
            <person name="Haridas S."/>
            <person name="Bleykasten-Grosshans C."/>
            <person name="Joly M."/>
            <person name="Nadalig T."/>
            <person name="Sancelme M."/>
            <person name="Vuilleumier S."/>
            <person name="Grigoriev I.V."/>
            <person name="Amato P."/>
            <person name="Bringel F."/>
        </authorList>
    </citation>
    <scope>NUCLEOTIDE SEQUENCE</scope>
    <source>
        <strain evidence="3">PDD-24b-2</strain>
    </source>
</reference>
<dbReference type="InterPro" id="IPR008476">
    <property type="entry name" value="PBDC1_metazoa/fungi"/>
</dbReference>
<dbReference type="RefSeq" id="XP_052942941.1">
    <property type="nucleotide sequence ID" value="XM_053090457.1"/>
</dbReference>
<dbReference type="Proteomes" id="UP001164286">
    <property type="component" value="Unassembled WGS sequence"/>
</dbReference>
<feature type="compositionally biased region" description="Polar residues" evidence="1">
    <location>
        <begin position="1"/>
        <end position="10"/>
    </location>
</feature>
<gene>
    <name evidence="3" type="ORF">MKK02DRAFT_39140</name>
</gene>
<sequence>MDSNPDTAGNPQDLEDQFDGETADNAQEIEMHFAEKTAEYLNAYEKLLGAVPPRQVKLSPIDAELLDSFLDFFPEYKLDAALALLDEDEMKSMSGKERWRSFTMPYESRVEDFNFGTLVRRNAIADEPYGQDNCILVTRVQFLAIEIARNRAGLNDKVYNAAQAAMAVSS</sequence>
<dbReference type="GeneID" id="77729662"/>
<feature type="region of interest" description="Disordered" evidence="1">
    <location>
        <begin position="1"/>
        <end position="21"/>
    </location>
</feature>
<dbReference type="InterPro" id="IPR023139">
    <property type="entry name" value="PBDC1-like_dom_sf"/>
</dbReference>
<evidence type="ECO:0000259" key="2">
    <source>
        <dbReference type="Pfam" id="PF04669"/>
    </source>
</evidence>
<dbReference type="Gene3D" id="1.10.3560.10">
    <property type="entry name" value="yst0336 like domain"/>
    <property type="match status" value="1"/>
</dbReference>